<keyword evidence="2" id="KW-0344">Guanine-nucleotide releasing factor</keyword>
<evidence type="ECO:0000256" key="3">
    <source>
        <dbReference type="ARBA" id="ARBA00022679"/>
    </source>
</evidence>
<keyword evidence="1" id="KW-0813">Transport</keyword>
<dbReference type="Proteomes" id="UP000521872">
    <property type="component" value="Unassembled WGS sequence"/>
</dbReference>
<reference evidence="7 8" key="1">
    <citation type="submission" date="2019-12" db="EMBL/GenBank/DDBJ databases">
        <authorList>
            <person name="Floudas D."/>
            <person name="Bentzer J."/>
            <person name="Ahren D."/>
            <person name="Johansson T."/>
            <person name="Persson P."/>
            <person name="Tunlid A."/>
        </authorList>
    </citation>
    <scope>NUCLEOTIDE SEQUENCE [LARGE SCALE GENOMIC DNA]</scope>
    <source>
        <strain evidence="7 8">CBS 102.39</strain>
    </source>
</reference>
<gene>
    <name evidence="7" type="ORF">D9613_010541</name>
</gene>
<dbReference type="GO" id="GO:0005085">
    <property type="term" value="F:guanyl-nucleotide exchange factor activity"/>
    <property type="evidence" value="ECO:0007669"/>
    <property type="project" value="UniProtKB-KW"/>
</dbReference>
<proteinExistence type="predicted"/>
<dbReference type="InterPro" id="IPR000182">
    <property type="entry name" value="GNAT_dom"/>
</dbReference>
<dbReference type="InterPro" id="IPR011323">
    <property type="entry name" value="Mss4/transl-control_tumour"/>
</dbReference>
<feature type="domain" description="N-acetyltransferase" evidence="6">
    <location>
        <begin position="1"/>
        <end position="139"/>
    </location>
</feature>
<protein>
    <recommendedName>
        <fullName evidence="6">N-acetyltransferase domain-containing protein</fullName>
    </recommendedName>
</protein>
<dbReference type="InterPro" id="IPR051635">
    <property type="entry name" value="SNAT-like"/>
</dbReference>
<dbReference type="PANTHER" id="PTHR10908:SF0">
    <property type="entry name" value="SEROTONIN N-ACETYLTRANSFERASE"/>
    <property type="match status" value="1"/>
</dbReference>
<dbReference type="CDD" id="cd04301">
    <property type="entry name" value="NAT_SF"/>
    <property type="match status" value="1"/>
</dbReference>
<evidence type="ECO:0000256" key="2">
    <source>
        <dbReference type="ARBA" id="ARBA00022658"/>
    </source>
</evidence>
<dbReference type="GO" id="GO:0015031">
    <property type="term" value="P:protein transport"/>
    <property type="evidence" value="ECO:0007669"/>
    <property type="project" value="UniProtKB-KW"/>
</dbReference>
<dbReference type="InterPro" id="IPR016181">
    <property type="entry name" value="Acyl_CoA_acyltransferase"/>
</dbReference>
<keyword evidence="3" id="KW-0808">Transferase</keyword>
<dbReference type="GO" id="GO:0004059">
    <property type="term" value="F:aralkylamine N-acetyltransferase activity"/>
    <property type="evidence" value="ECO:0007669"/>
    <property type="project" value="TreeGrafter"/>
</dbReference>
<keyword evidence="8" id="KW-1185">Reference proteome</keyword>
<dbReference type="GO" id="GO:0005737">
    <property type="term" value="C:cytoplasm"/>
    <property type="evidence" value="ECO:0007669"/>
    <property type="project" value="TreeGrafter"/>
</dbReference>
<dbReference type="PROSITE" id="PS51796">
    <property type="entry name" value="MSS4"/>
    <property type="match status" value="1"/>
</dbReference>
<keyword evidence="5" id="KW-0012">Acyltransferase</keyword>
<organism evidence="7 8">
    <name type="scientific">Agrocybe pediades</name>
    <dbReference type="NCBI Taxonomy" id="84607"/>
    <lineage>
        <taxon>Eukaryota</taxon>
        <taxon>Fungi</taxon>
        <taxon>Dikarya</taxon>
        <taxon>Basidiomycota</taxon>
        <taxon>Agaricomycotina</taxon>
        <taxon>Agaricomycetes</taxon>
        <taxon>Agaricomycetidae</taxon>
        <taxon>Agaricales</taxon>
        <taxon>Agaricineae</taxon>
        <taxon>Strophariaceae</taxon>
        <taxon>Agrocybe</taxon>
    </lineage>
</organism>
<dbReference type="SUPFAM" id="SSF51316">
    <property type="entry name" value="Mss4-like"/>
    <property type="match status" value="1"/>
</dbReference>
<dbReference type="AlphaFoldDB" id="A0A8H4QFQ2"/>
<comment type="caution">
    <text evidence="7">The sequence shown here is derived from an EMBL/GenBank/DDBJ whole genome shotgun (WGS) entry which is preliminary data.</text>
</comment>
<dbReference type="Pfam" id="PF04421">
    <property type="entry name" value="Mss4"/>
    <property type="match status" value="1"/>
</dbReference>
<dbReference type="Gene3D" id="2.170.150.10">
    <property type="entry name" value="Metal Binding Protein, Guanine Nucleotide Exchange Factor, Chain A"/>
    <property type="match status" value="1"/>
</dbReference>
<evidence type="ECO:0000256" key="5">
    <source>
        <dbReference type="ARBA" id="ARBA00023315"/>
    </source>
</evidence>
<evidence type="ECO:0000259" key="6">
    <source>
        <dbReference type="PROSITE" id="PS51186"/>
    </source>
</evidence>
<keyword evidence="4" id="KW-0653">Protein transport</keyword>
<evidence type="ECO:0000256" key="4">
    <source>
        <dbReference type="ARBA" id="ARBA00022927"/>
    </source>
</evidence>
<sequence length="314" mass="34978">MINFQVIQKMKQAVKRALAGDLFLGAYEADRKLIGYICSTLSPDNTLTHESMSKHIPNSSYVCIHSICVAPSHKRKGVGLSLLREYVTRLERAAKYDRILLIAHEELRGFYEKAGFEWLGKSQVVHGSKPWFEMRRELRGGVPQSDTQVLGGDQPIPAGVIEALQRKRTNIPSTKLISDFEGGVFDLLEPESDAGYSVNKYDLLCPRKECGSIIIKKGVGQWVERASVQIEPEGSQPKGFEPLPPPPETAQWWLVRGSPMKFENVGFTRPAQPTASGPRLKLLTCGECDLGPLGWSEEGGSEYWLVCSRVAYRS</sequence>
<dbReference type="SUPFAM" id="SSF55729">
    <property type="entry name" value="Acyl-CoA N-acyltransferases (Nat)"/>
    <property type="match status" value="1"/>
</dbReference>
<dbReference type="PROSITE" id="PS51186">
    <property type="entry name" value="GNAT"/>
    <property type="match status" value="1"/>
</dbReference>
<dbReference type="InterPro" id="IPR007515">
    <property type="entry name" value="Mss4"/>
</dbReference>
<accession>A0A8H4QFQ2</accession>
<dbReference type="EMBL" id="JAACJL010000059">
    <property type="protein sequence ID" value="KAF4609955.1"/>
    <property type="molecule type" value="Genomic_DNA"/>
</dbReference>
<name>A0A8H4QFQ2_9AGAR</name>
<dbReference type="PANTHER" id="PTHR10908">
    <property type="entry name" value="SEROTONIN N-ACETYLTRANSFERASE"/>
    <property type="match status" value="1"/>
</dbReference>
<dbReference type="GO" id="GO:0007264">
    <property type="term" value="P:small GTPase-mediated signal transduction"/>
    <property type="evidence" value="ECO:0007669"/>
    <property type="project" value="InterPro"/>
</dbReference>
<evidence type="ECO:0000313" key="8">
    <source>
        <dbReference type="Proteomes" id="UP000521872"/>
    </source>
</evidence>
<evidence type="ECO:0000256" key="1">
    <source>
        <dbReference type="ARBA" id="ARBA00022448"/>
    </source>
</evidence>
<dbReference type="Pfam" id="PF13673">
    <property type="entry name" value="Acetyltransf_10"/>
    <property type="match status" value="1"/>
</dbReference>
<evidence type="ECO:0000313" key="7">
    <source>
        <dbReference type="EMBL" id="KAF4609955.1"/>
    </source>
</evidence>
<dbReference type="Gene3D" id="3.40.630.30">
    <property type="match status" value="1"/>
</dbReference>
<dbReference type="InterPro" id="IPR011057">
    <property type="entry name" value="Mss4-like_sf"/>
</dbReference>